<evidence type="ECO:0000256" key="2">
    <source>
        <dbReference type="ARBA" id="ARBA00010617"/>
    </source>
</evidence>
<evidence type="ECO:0000256" key="1">
    <source>
        <dbReference type="ARBA" id="ARBA00001971"/>
    </source>
</evidence>
<evidence type="ECO:0000256" key="4">
    <source>
        <dbReference type="ARBA" id="ARBA00023002"/>
    </source>
</evidence>
<dbReference type="PRINTS" id="PR00463">
    <property type="entry name" value="EP450I"/>
</dbReference>
<evidence type="ECO:0000256" key="7">
    <source>
        <dbReference type="PIRSR" id="PIRSR602401-1"/>
    </source>
</evidence>
<keyword evidence="5 7" id="KW-0408">Iron</keyword>
<dbReference type="InterPro" id="IPR017972">
    <property type="entry name" value="Cyt_P450_CS"/>
</dbReference>
<evidence type="ECO:0008006" key="11">
    <source>
        <dbReference type="Google" id="ProtNLM"/>
    </source>
</evidence>
<organism evidence="9 10">
    <name type="scientific">Caenorhabditis bovis</name>
    <dbReference type="NCBI Taxonomy" id="2654633"/>
    <lineage>
        <taxon>Eukaryota</taxon>
        <taxon>Metazoa</taxon>
        <taxon>Ecdysozoa</taxon>
        <taxon>Nematoda</taxon>
        <taxon>Chromadorea</taxon>
        <taxon>Rhabditida</taxon>
        <taxon>Rhabditina</taxon>
        <taxon>Rhabditomorpha</taxon>
        <taxon>Rhabditoidea</taxon>
        <taxon>Rhabditidae</taxon>
        <taxon>Peloderinae</taxon>
        <taxon>Caenorhabditis</taxon>
    </lineage>
</organism>
<dbReference type="GO" id="GO:0005737">
    <property type="term" value="C:cytoplasm"/>
    <property type="evidence" value="ECO:0007669"/>
    <property type="project" value="TreeGrafter"/>
</dbReference>
<dbReference type="GO" id="GO:0006082">
    <property type="term" value="P:organic acid metabolic process"/>
    <property type="evidence" value="ECO:0007669"/>
    <property type="project" value="TreeGrafter"/>
</dbReference>
<dbReference type="InterPro" id="IPR002401">
    <property type="entry name" value="Cyt_P450_E_grp-I"/>
</dbReference>
<dbReference type="OrthoDB" id="1055148at2759"/>
<dbReference type="InterPro" id="IPR050182">
    <property type="entry name" value="Cytochrome_P450_fam2"/>
</dbReference>
<dbReference type="GO" id="GO:0016712">
    <property type="term" value="F:oxidoreductase activity, acting on paired donors, with incorporation or reduction of molecular oxygen, reduced flavin or flavoprotein as one donor, and incorporation of one atom of oxygen"/>
    <property type="evidence" value="ECO:0007669"/>
    <property type="project" value="TreeGrafter"/>
</dbReference>
<keyword evidence="10" id="KW-1185">Reference proteome</keyword>
<evidence type="ECO:0000256" key="6">
    <source>
        <dbReference type="ARBA" id="ARBA00023033"/>
    </source>
</evidence>
<dbReference type="Proteomes" id="UP000494206">
    <property type="component" value="Unassembled WGS sequence"/>
</dbReference>
<dbReference type="PROSITE" id="PS00086">
    <property type="entry name" value="CYTOCHROME_P450"/>
    <property type="match status" value="1"/>
</dbReference>
<evidence type="ECO:0000256" key="5">
    <source>
        <dbReference type="ARBA" id="ARBA00023004"/>
    </source>
</evidence>
<evidence type="ECO:0000313" key="9">
    <source>
        <dbReference type="EMBL" id="CAB3398650.1"/>
    </source>
</evidence>
<keyword evidence="7 8" id="KW-0349">Heme</keyword>
<sequence length="524" mass="61717">MLEKVQKELDEVISSDRLVTLSDKNDLPYMNAFINETQRCANIVYHLYWKRRNLPPGPIPLPFLGNILALRNPAPGFRSFVKWRKTYGDIYTFWLGTRPYILVSSYEALKETFIRDGETYVDKKPMPFQESFRGGCYGVVETNGMFWREHRRFALHQFRDFGYGKERMQQRILIEVEDIFNSCDNSQGEDINIVEKMDRAVGNVINQMLFGYRFDASRHEEFKTIRGFFDFQKGEFNTFKMRMQFLLPWTGRFMTGPTILERFEKYRVGFSEFFGRQIEQHKNEIDFELDETTDYVEAYLKEQRKREKDGDFETYSNTQLFNMCLDLWFAGLTTMSNTLQWCFAYVLNYPQFVAKVHEEMDRVIQGDRLITMDDKNNLPYMNAFINECQRCANVVPLNLLHMTTKDTVINGYSIPKGTGVVAQISTAMLDERVFKNPDAFNPDRFIANGKLRKIDELVPFSVGKRQCLGEGMARMELFLFVANFLNRYHIRPTKEGVPCVDHDQLGSMHTKPYKIVVERRRRDD</sequence>
<evidence type="ECO:0000256" key="3">
    <source>
        <dbReference type="ARBA" id="ARBA00022723"/>
    </source>
</evidence>
<dbReference type="EMBL" id="CADEPM010000001">
    <property type="protein sequence ID" value="CAB3398650.1"/>
    <property type="molecule type" value="Genomic_DNA"/>
</dbReference>
<dbReference type="AlphaFoldDB" id="A0A8S1EA42"/>
<comment type="caution">
    <text evidence="9">The sequence shown here is derived from an EMBL/GenBank/DDBJ whole genome shotgun (WGS) entry which is preliminary data.</text>
</comment>
<dbReference type="InterPro" id="IPR036396">
    <property type="entry name" value="Cyt_P450_sf"/>
</dbReference>
<reference evidence="9 10" key="1">
    <citation type="submission" date="2020-04" db="EMBL/GenBank/DDBJ databases">
        <authorList>
            <person name="Laetsch R D."/>
            <person name="Stevens L."/>
            <person name="Kumar S."/>
            <person name="Blaxter L. M."/>
        </authorList>
    </citation>
    <scope>NUCLEOTIDE SEQUENCE [LARGE SCALE GENOMIC DNA]</scope>
</reference>
<dbReference type="Pfam" id="PF00067">
    <property type="entry name" value="p450"/>
    <property type="match status" value="2"/>
</dbReference>
<keyword evidence="4 8" id="KW-0560">Oxidoreductase</keyword>
<gene>
    <name evidence="9" type="ORF">CBOVIS_LOCUS1901</name>
</gene>
<dbReference type="GO" id="GO:0006805">
    <property type="term" value="P:xenobiotic metabolic process"/>
    <property type="evidence" value="ECO:0007669"/>
    <property type="project" value="TreeGrafter"/>
</dbReference>
<feature type="binding site" description="axial binding residue" evidence="7">
    <location>
        <position position="467"/>
    </location>
    <ligand>
        <name>heme</name>
        <dbReference type="ChEBI" id="CHEBI:30413"/>
    </ligand>
    <ligandPart>
        <name>Fe</name>
        <dbReference type="ChEBI" id="CHEBI:18248"/>
    </ligandPart>
</feature>
<evidence type="ECO:0000313" key="10">
    <source>
        <dbReference type="Proteomes" id="UP000494206"/>
    </source>
</evidence>
<dbReference type="PRINTS" id="PR00385">
    <property type="entry name" value="P450"/>
</dbReference>
<dbReference type="FunFam" id="1.10.630.10:FF:000036">
    <property type="entry name" value="CYtochrome P450 family"/>
    <property type="match status" value="1"/>
</dbReference>
<dbReference type="GO" id="GO:0020037">
    <property type="term" value="F:heme binding"/>
    <property type="evidence" value="ECO:0007669"/>
    <property type="project" value="InterPro"/>
</dbReference>
<evidence type="ECO:0000256" key="8">
    <source>
        <dbReference type="RuleBase" id="RU000461"/>
    </source>
</evidence>
<dbReference type="InterPro" id="IPR001128">
    <property type="entry name" value="Cyt_P450"/>
</dbReference>
<dbReference type="SUPFAM" id="SSF48264">
    <property type="entry name" value="Cytochrome P450"/>
    <property type="match status" value="2"/>
</dbReference>
<protein>
    <recommendedName>
        <fullName evidence="11">CYtochrome P450 family</fullName>
    </recommendedName>
</protein>
<dbReference type="CDD" id="cd20617">
    <property type="entry name" value="CYP1_2-like"/>
    <property type="match status" value="1"/>
</dbReference>
<dbReference type="Gene3D" id="1.10.630.10">
    <property type="entry name" value="Cytochrome P450"/>
    <property type="match status" value="2"/>
</dbReference>
<keyword evidence="6 8" id="KW-0503">Monooxygenase</keyword>
<dbReference type="PANTHER" id="PTHR24300">
    <property type="entry name" value="CYTOCHROME P450 508A4-RELATED"/>
    <property type="match status" value="1"/>
</dbReference>
<dbReference type="PANTHER" id="PTHR24300:SF362">
    <property type="entry name" value="CYTOCHROME P450 FAMILY"/>
    <property type="match status" value="1"/>
</dbReference>
<name>A0A8S1EA42_9PELO</name>
<comment type="similarity">
    <text evidence="2 8">Belongs to the cytochrome P450 family.</text>
</comment>
<keyword evidence="3 7" id="KW-0479">Metal-binding</keyword>
<accession>A0A8S1EA42</accession>
<proteinExistence type="inferred from homology"/>
<comment type="cofactor">
    <cofactor evidence="1 7">
        <name>heme</name>
        <dbReference type="ChEBI" id="CHEBI:30413"/>
    </cofactor>
</comment>
<dbReference type="GO" id="GO:0005506">
    <property type="term" value="F:iron ion binding"/>
    <property type="evidence" value="ECO:0007669"/>
    <property type="project" value="InterPro"/>
</dbReference>